<dbReference type="KEGG" id="slr:L21SP2_1092"/>
<dbReference type="Proteomes" id="UP000018680">
    <property type="component" value="Chromosome"/>
</dbReference>
<name>V5WFC5_9SPIO</name>
<dbReference type="EMBL" id="CP006939">
    <property type="protein sequence ID" value="AHC14497.1"/>
    <property type="molecule type" value="Genomic_DNA"/>
</dbReference>
<dbReference type="Gene3D" id="3.40.50.1010">
    <property type="entry name" value="5'-nuclease"/>
    <property type="match status" value="1"/>
</dbReference>
<dbReference type="AlphaFoldDB" id="V5WFC5"/>
<dbReference type="eggNOG" id="COG2402">
    <property type="taxonomic scope" value="Bacteria"/>
</dbReference>
<organism evidence="1 2">
    <name type="scientific">Salinispira pacifica</name>
    <dbReference type="NCBI Taxonomy" id="1307761"/>
    <lineage>
        <taxon>Bacteria</taxon>
        <taxon>Pseudomonadati</taxon>
        <taxon>Spirochaetota</taxon>
        <taxon>Spirochaetia</taxon>
        <taxon>Spirochaetales</taxon>
        <taxon>Spirochaetaceae</taxon>
        <taxon>Salinispira</taxon>
    </lineage>
</organism>
<accession>V5WFC5</accession>
<dbReference type="PATRIC" id="fig|1307761.3.peg.1088"/>
<dbReference type="STRING" id="1307761.L21SP2_1092"/>
<dbReference type="SUPFAM" id="SSF88723">
    <property type="entry name" value="PIN domain-like"/>
    <property type="match status" value="1"/>
</dbReference>
<gene>
    <name evidence="1" type="ORF">L21SP2_1092</name>
</gene>
<dbReference type="HOGENOM" id="CLU_193728_0_0_12"/>
<evidence type="ECO:0000313" key="2">
    <source>
        <dbReference type="Proteomes" id="UP000018680"/>
    </source>
</evidence>
<reference evidence="1 2" key="1">
    <citation type="journal article" date="2015" name="Stand. Genomic Sci.">
        <title>Complete genome sequence and description of Salinispira pacifica gen. nov., sp. nov., a novel spirochaete isolated form a hypersaline microbial mat.</title>
        <authorList>
            <person name="Ben Hania W."/>
            <person name="Joseph M."/>
            <person name="Schumann P."/>
            <person name="Bunk B."/>
            <person name="Fiebig A."/>
            <person name="Sproer C."/>
            <person name="Klenk H.P."/>
            <person name="Fardeau M.L."/>
            <person name="Spring S."/>
        </authorList>
    </citation>
    <scope>NUCLEOTIDE SEQUENCE [LARGE SCALE GENOMIC DNA]</scope>
    <source>
        <strain evidence="1 2">L21-RPul-D2</strain>
    </source>
</reference>
<keyword evidence="2" id="KW-1185">Reference proteome</keyword>
<dbReference type="InterPro" id="IPR029060">
    <property type="entry name" value="PIN-like_dom_sf"/>
</dbReference>
<sequence>MLSFNVQAQIDFLRWIRLGGIIIEEIKYEGLDRIISLSEKYSDIPMDLADASLVFISEKLNIKEIITIDNDYYIYRTIDKEKIRNIFAYE</sequence>
<proteinExistence type="predicted"/>
<protein>
    <submittedName>
        <fullName evidence="1">PIN domain protein</fullName>
    </submittedName>
</protein>
<evidence type="ECO:0000313" key="1">
    <source>
        <dbReference type="EMBL" id="AHC14497.1"/>
    </source>
</evidence>